<feature type="region of interest" description="Disordered" evidence="10">
    <location>
        <begin position="309"/>
        <end position="339"/>
    </location>
</feature>
<dbReference type="GO" id="GO:0006357">
    <property type="term" value="P:regulation of transcription by RNA polymerase II"/>
    <property type="evidence" value="ECO:0007669"/>
    <property type="project" value="InterPro"/>
</dbReference>
<dbReference type="GO" id="GO:0016592">
    <property type="term" value="C:mediator complex"/>
    <property type="evidence" value="ECO:0007669"/>
    <property type="project" value="UniProtKB-UniRule"/>
</dbReference>
<evidence type="ECO:0000256" key="8">
    <source>
        <dbReference type="ARBA" id="ARBA00032007"/>
    </source>
</evidence>
<dbReference type="GO" id="GO:0070847">
    <property type="term" value="C:core mediator complex"/>
    <property type="evidence" value="ECO:0007669"/>
    <property type="project" value="TreeGrafter"/>
</dbReference>
<keyword evidence="5 9" id="KW-0010">Activator</keyword>
<evidence type="ECO:0000256" key="1">
    <source>
        <dbReference type="ARBA" id="ARBA00004123"/>
    </source>
</evidence>
<dbReference type="GO" id="GO:0003712">
    <property type="term" value="F:transcription coregulator activity"/>
    <property type="evidence" value="ECO:0007669"/>
    <property type="project" value="UniProtKB-UniRule"/>
</dbReference>
<feature type="region of interest" description="Disordered" evidence="10">
    <location>
        <begin position="393"/>
        <end position="423"/>
    </location>
</feature>
<dbReference type="STRING" id="106004.A0A1Y2G287"/>
<comment type="subcellular location">
    <subcellularLocation>
        <location evidence="1 9">Nucleus</location>
    </subcellularLocation>
</comment>
<comment type="caution">
    <text evidence="12">The sequence shown here is derived from an EMBL/GenBank/DDBJ whole genome shotgun (WGS) entry which is preliminary data.</text>
</comment>
<dbReference type="EMBL" id="MCGR01000005">
    <property type="protein sequence ID" value="ORY89721.1"/>
    <property type="molecule type" value="Genomic_DNA"/>
</dbReference>
<sequence length="894" mass="96131">MAINLYHFTSTVITLLSNTTTTTTTNPPTAESVPDYSHELPTVLNDLIPLSHILDRIISQAHHDLANLTETLPSAPDQARKRAIVDYVLQTRRQILKLLVLVRWSSEAENLAKCMNIIGFLGRQNDEFDNSITSLTSVKSQLSQARIRNSDLPTSLTVLRTGNYSALPAVVREGFEQPEKLSDETVLKTLEEVEEVLRWRLGAGREVLPAGMRGWWIADGRVHFRVPGMWEASFTYGGGMDDPSDLDLADADAEEGADSVGQGPAQGAEWYLLSLKFLFRVRDARGVWSPTPTGPMKEHIIDLCNRELARRRGPSPPPPATGEEASGAAPPAPKKRRDTPLVRGYNFLQRLALSYQLESLHQQALQLANTSWSSSLKIEMNRERTELRVGYWCPPKPDVPPTQPNRAPSQPLPPPPSAPATLIFSLSTSSSSSSSLSREKVLERILEGKQEGEEGEEEVVGEKLGVEWKAEGVEEVRRGLGELELDSDLSLEILLLTLTTSHATTLTHQLYQHLLSIFPSTSSSLELIYPSLSCTTTSPPSAEGEENNNPAQLPSIHLHLFATHSLTLSLSPLTGRLSLISPSELSLTRETRLRSAADKINAAAWAPGGGGGGGGGWAATMQSASETLVRVRASTILDEVESRAAVLGLQTTRRLPLRSIDLARFGADTRSCLFVRLSLSSPSGGGGGAGAGAAGAGEQHYLVLVMSEQGFRFALIGTREGSDGVQSWVGIGEVGWVELERGGRTEGEGGEAMGRPEGEGGGVHGFDVTIEDLRELHSYCLHRLASHHLERQLHSRRIPFLTISPSPTPALTPTTTTATTSTTKQTPYLLIHSKDLLAATAEGLGLGAGAGAAKGGAGALAKAAFDNVAVRCSVRGEVVRLERELGDCSAGGAS</sequence>
<dbReference type="AlphaFoldDB" id="A0A1Y2G287"/>
<dbReference type="InterPro" id="IPR055122">
    <property type="entry name" value="Med14_N"/>
</dbReference>
<evidence type="ECO:0000256" key="5">
    <source>
        <dbReference type="ARBA" id="ARBA00023159"/>
    </source>
</evidence>
<gene>
    <name evidence="12" type="ORF">BCR35DRAFT_312433</name>
</gene>
<organism evidence="12 13">
    <name type="scientific">Leucosporidium creatinivorum</name>
    <dbReference type="NCBI Taxonomy" id="106004"/>
    <lineage>
        <taxon>Eukaryota</taxon>
        <taxon>Fungi</taxon>
        <taxon>Dikarya</taxon>
        <taxon>Basidiomycota</taxon>
        <taxon>Pucciniomycotina</taxon>
        <taxon>Microbotryomycetes</taxon>
        <taxon>Leucosporidiales</taxon>
        <taxon>Leucosporidium</taxon>
    </lineage>
</organism>
<evidence type="ECO:0000313" key="12">
    <source>
        <dbReference type="EMBL" id="ORY89721.1"/>
    </source>
</evidence>
<dbReference type="InterPro" id="IPR013947">
    <property type="entry name" value="Mediator_Med14"/>
</dbReference>
<dbReference type="PANTHER" id="PTHR12809">
    <property type="entry name" value="MEDIATOR COMPLEX SUBUNIT"/>
    <property type="match status" value="1"/>
</dbReference>
<keyword evidence="13" id="KW-1185">Reference proteome</keyword>
<evidence type="ECO:0000256" key="3">
    <source>
        <dbReference type="ARBA" id="ARBA00019619"/>
    </source>
</evidence>
<dbReference type="PANTHER" id="PTHR12809:SF2">
    <property type="entry name" value="MEDIATOR OF RNA POLYMERASE II TRANSCRIPTION SUBUNIT 14"/>
    <property type="match status" value="1"/>
</dbReference>
<evidence type="ECO:0000259" key="11">
    <source>
        <dbReference type="Pfam" id="PF08638"/>
    </source>
</evidence>
<dbReference type="OrthoDB" id="205099at2759"/>
<comment type="function">
    <text evidence="9">Component of the Mediator complex, a coactivator involved in the regulated transcription of nearly all RNA polymerase II-dependent genes. Mediator functions as a bridge to convey information from gene-specific regulatory proteins to the basal RNA polymerase II transcription machinery. Mediator is recruited to promoters by direct interactions with regulatory proteins and serves as a scaffold for the assembly of a functional preinitiation complex with RNA polymerase II and the general transcription factors.</text>
</comment>
<dbReference type="Pfam" id="PF08638">
    <property type="entry name" value="Med14"/>
    <property type="match status" value="1"/>
</dbReference>
<evidence type="ECO:0000256" key="4">
    <source>
        <dbReference type="ARBA" id="ARBA00023015"/>
    </source>
</evidence>
<evidence type="ECO:0000256" key="6">
    <source>
        <dbReference type="ARBA" id="ARBA00023163"/>
    </source>
</evidence>
<dbReference type="InParanoid" id="A0A1Y2G287"/>
<dbReference type="Proteomes" id="UP000193467">
    <property type="component" value="Unassembled WGS sequence"/>
</dbReference>
<keyword evidence="4 9" id="KW-0805">Transcription regulation</keyword>
<accession>A0A1Y2G287</accession>
<comment type="subunit">
    <text evidence="9">Component of the Mediator complex.</text>
</comment>
<reference evidence="12 13" key="1">
    <citation type="submission" date="2016-07" db="EMBL/GenBank/DDBJ databases">
        <title>Pervasive Adenine N6-methylation of Active Genes in Fungi.</title>
        <authorList>
            <consortium name="DOE Joint Genome Institute"/>
            <person name="Mondo S.J."/>
            <person name="Dannebaum R.O."/>
            <person name="Kuo R.C."/>
            <person name="Labutti K."/>
            <person name="Haridas S."/>
            <person name="Kuo A."/>
            <person name="Salamov A."/>
            <person name="Ahrendt S.R."/>
            <person name="Lipzen A."/>
            <person name="Sullivan W."/>
            <person name="Andreopoulos W.B."/>
            <person name="Clum A."/>
            <person name="Lindquist E."/>
            <person name="Daum C."/>
            <person name="Ramamoorthy G.K."/>
            <person name="Gryganskyi A."/>
            <person name="Culley D."/>
            <person name="Magnuson J.K."/>
            <person name="James T.Y."/>
            <person name="O'Malley M.A."/>
            <person name="Stajich J.E."/>
            <person name="Spatafora J.W."/>
            <person name="Visel A."/>
            <person name="Grigoriev I.V."/>
        </authorList>
    </citation>
    <scope>NUCLEOTIDE SEQUENCE [LARGE SCALE GENOMIC DNA]</scope>
    <source>
        <strain evidence="12 13">62-1032</strain>
    </source>
</reference>
<evidence type="ECO:0000256" key="2">
    <source>
        <dbReference type="ARBA" id="ARBA00007813"/>
    </source>
</evidence>
<keyword evidence="6 9" id="KW-0804">Transcription</keyword>
<proteinExistence type="inferred from homology"/>
<name>A0A1Y2G287_9BASI</name>
<feature type="compositionally biased region" description="Pro residues" evidence="10">
    <location>
        <begin position="394"/>
        <end position="403"/>
    </location>
</feature>
<keyword evidence="7 9" id="KW-0539">Nucleus</keyword>
<evidence type="ECO:0000256" key="7">
    <source>
        <dbReference type="ARBA" id="ARBA00023242"/>
    </source>
</evidence>
<feature type="region of interest" description="Disordered" evidence="10">
    <location>
        <begin position="743"/>
        <end position="763"/>
    </location>
</feature>
<feature type="domain" description="Mediator complex subunit MED14 N-terminal" evidence="11">
    <location>
        <begin position="48"/>
        <end position="237"/>
    </location>
</feature>
<evidence type="ECO:0000256" key="10">
    <source>
        <dbReference type="SAM" id="MobiDB-lite"/>
    </source>
</evidence>
<comment type="similarity">
    <text evidence="2 9">Belongs to the Mediator complex subunit 14 family.</text>
</comment>
<protein>
    <recommendedName>
        <fullName evidence="3 9">Mediator of RNA polymerase II transcription subunit 14</fullName>
    </recommendedName>
    <alternativeName>
        <fullName evidence="8 9">Mediator complex subunit 14</fullName>
    </alternativeName>
</protein>
<evidence type="ECO:0000256" key="9">
    <source>
        <dbReference type="RuleBase" id="RU365082"/>
    </source>
</evidence>
<evidence type="ECO:0000313" key="13">
    <source>
        <dbReference type="Proteomes" id="UP000193467"/>
    </source>
</evidence>